<dbReference type="PRINTS" id="PR00868">
    <property type="entry name" value="DNAPOLI"/>
</dbReference>
<evidence type="ECO:0000256" key="11">
    <source>
        <dbReference type="ARBA" id="ARBA00022932"/>
    </source>
</evidence>
<evidence type="ECO:0000256" key="12">
    <source>
        <dbReference type="ARBA" id="ARBA00023125"/>
    </source>
</evidence>
<dbReference type="InterPro" id="IPR036397">
    <property type="entry name" value="RNaseH_sf"/>
</dbReference>
<sequence>MSETTQPTLMVLDGHSMAFRAFYALPVENFMTSTGQHTNAVHGFVAMLINLLRHEKPTHVAVAWDLPGGTFRTTEYSEYKAGRAATPPEFPGQIDLIKEVLDALHIVHLSKENYEADDILATLSTQATAEGFATLLVSGDRDAMQLVNDQVTVLYPRKGVSDLARMTPQSVEEKYLVPPARYPELAALVGESADHLPGVPGVGPKTAVKWLNAYDGLENLIRQADTVTGKAGQSFRDHIDDVIRNRKLNALVRDLDLDVTLADLARQPWDPKATRAVFDTLEFRSLWDRVRALAGELDADEVVAVDQTLDVSGAVLEPGTLGEWLSQVDGRVGIDVTGTWGSGSGDVEAVALGAGDGTAVWFDTADLGPDDERAFARWLADEAHAKAMHSAKGPVEALAERGWQVDGLTCDTELASYLLHPDRRAHIFDDAVRTSLNVTLGGQEDQPDQGMLDFGDDRSAESMERAVAVTMLADVMETEVEARGGSELLHAVEMGVQRCLISMERAGIAVDTDVLEGLRSEFDERVTRAQEAAWEAAGEKINLSSPKQLQGVLFDKLDMPKTRRTKSGYTTDADALADLYDKTEHPFLAHLLEHRDAIKLRQTVDGLLKEVRDDGRIHTTFMQTVAATGRLSSKDPNLQNIPMRTEEGRRIREGFVVGEGYESLMSADYSQIEMRIMAHVSGDQSLIDAFRSGQDFHTVTASHVFNVAPEDVSVAQRSKIKAMNYGLAYGLSAYGLSNQLKVSVGEAKELMADYFSIFGKVHEYLEQVVDQARRQGYTETLLGRRRYLPDLTSPNRQRREMAERAALNAPIQGSAADLIKLAMLATDEKLGEAGLASRVLLQVHDELIVEVASGEEEKVREIVTDAMSHALELSVPLTVSIGVGRSWFAAAH</sequence>
<dbReference type="CDD" id="cd08637">
    <property type="entry name" value="DNA_pol_A_pol_I_C"/>
    <property type="match status" value="1"/>
</dbReference>
<dbReference type="SUPFAM" id="SSF88723">
    <property type="entry name" value="PIN domain-like"/>
    <property type="match status" value="1"/>
</dbReference>
<keyword evidence="7" id="KW-0540">Nuclease</keyword>
<dbReference type="InterPro" id="IPR008918">
    <property type="entry name" value="HhH2"/>
</dbReference>
<dbReference type="Pfam" id="PF00476">
    <property type="entry name" value="DNA_pol_A"/>
    <property type="match status" value="1"/>
</dbReference>
<evidence type="ECO:0000256" key="3">
    <source>
        <dbReference type="ARBA" id="ARBA00020311"/>
    </source>
</evidence>
<keyword evidence="5 16" id="KW-0548">Nucleotidyltransferase</keyword>
<dbReference type="EMBL" id="CP115668">
    <property type="protein sequence ID" value="WCC80590.1"/>
    <property type="molecule type" value="Genomic_DNA"/>
</dbReference>
<dbReference type="InterPro" id="IPR036279">
    <property type="entry name" value="5-3_exonuclease_C_sf"/>
</dbReference>
<dbReference type="Gene3D" id="1.20.1060.10">
    <property type="entry name" value="Taq DNA Polymerase, Chain T, domain 4"/>
    <property type="match status" value="1"/>
</dbReference>
<evidence type="ECO:0000256" key="8">
    <source>
        <dbReference type="ARBA" id="ARBA00022763"/>
    </source>
</evidence>
<dbReference type="InterPro" id="IPR043502">
    <property type="entry name" value="DNA/RNA_pol_sf"/>
</dbReference>
<evidence type="ECO:0000259" key="17">
    <source>
        <dbReference type="SMART" id="SM00474"/>
    </source>
</evidence>
<dbReference type="NCBIfam" id="NF004397">
    <property type="entry name" value="PRK05755.1"/>
    <property type="match status" value="1"/>
</dbReference>
<dbReference type="SMART" id="SM00482">
    <property type="entry name" value="POLAc"/>
    <property type="match status" value="1"/>
</dbReference>
<feature type="domain" description="5'-3' exonuclease" evidence="18">
    <location>
        <begin position="6"/>
        <end position="267"/>
    </location>
</feature>
<dbReference type="SMART" id="SM00279">
    <property type="entry name" value="HhH2"/>
    <property type="match status" value="1"/>
</dbReference>
<comment type="similarity">
    <text evidence="1 16">Belongs to the DNA polymerase type-A family.</text>
</comment>
<dbReference type="PANTHER" id="PTHR10133">
    <property type="entry name" value="DNA POLYMERASE I"/>
    <property type="match status" value="1"/>
</dbReference>
<dbReference type="Pfam" id="PF02739">
    <property type="entry name" value="5_3_exonuc_N"/>
    <property type="match status" value="1"/>
</dbReference>
<dbReference type="InterPro" id="IPR018320">
    <property type="entry name" value="DNA_polymerase_1"/>
</dbReference>
<name>A0ABY7QZX0_9ACTN</name>
<evidence type="ECO:0000256" key="13">
    <source>
        <dbReference type="ARBA" id="ARBA00023204"/>
    </source>
</evidence>
<proteinExistence type="inferred from homology"/>
<keyword evidence="4 16" id="KW-0808">Transferase</keyword>
<dbReference type="SUPFAM" id="SSF47807">
    <property type="entry name" value="5' to 3' exonuclease, C-terminal subdomain"/>
    <property type="match status" value="1"/>
</dbReference>
<evidence type="ECO:0000256" key="9">
    <source>
        <dbReference type="ARBA" id="ARBA00022801"/>
    </source>
</evidence>
<dbReference type="InterPro" id="IPR020045">
    <property type="entry name" value="DNA_polI_H3TH"/>
</dbReference>
<dbReference type="InterPro" id="IPR054690">
    <property type="entry name" value="DNA_polI_exonuclease"/>
</dbReference>
<dbReference type="Gene3D" id="3.30.70.370">
    <property type="match status" value="1"/>
</dbReference>
<dbReference type="GO" id="GO:0003887">
    <property type="term" value="F:DNA-directed DNA polymerase activity"/>
    <property type="evidence" value="ECO:0007669"/>
    <property type="project" value="UniProtKB-EC"/>
</dbReference>
<dbReference type="NCBIfam" id="TIGR00593">
    <property type="entry name" value="pola"/>
    <property type="match status" value="1"/>
</dbReference>
<evidence type="ECO:0000256" key="4">
    <source>
        <dbReference type="ARBA" id="ARBA00022679"/>
    </source>
</evidence>
<keyword evidence="11 16" id="KW-0239">DNA-directed DNA polymerase</keyword>
<dbReference type="Pfam" id="PF22619">
    <property type="entry name" value="DNA_polI_exo1"/>
    <property type="match status" value="1"/>
</dbReference>
<dbReference type="Pfam" id="PF01367">
    <property type="entry name" value="5_3_exonuc"/>
    <property type="match status" value="1"/>
</dbReference>
<feature type="domain" description="DNA-directed DNA polymerase family A palm" evidence="19">
    <location>
        <begin position="648"/>
        <end position="855"/>
    </location>
</feature>
<evidence type="ECO:0000256" key="6">
    <source>
        <dbReference type="ARBA" id="ARBA00022705"/>
    </source>
</evidence>
<dbReference type="SMART" id="SM00474">
    <property type="entry name" value="35EXOc"/>
    <property type="match status" value="1"/>
</dbReference>
<evidence type="ECO:0000256" key="15">
    <source>
        <dbReference type="NCBIfam" id="TIGR00593"/>
    </source>
</evidence>
<dbReference type="CDD" id="cd06140">
    <property type="entry name" value="DNA_polA_I_Bacillus_like_exo"/>
    <property type="match status" value="1"/>
</dbReference>
<evidence type="ECO:0000259" key="19">
    <source>
        <dbReference type="SMART" id="SM00482"/>
    </source>
</evidence>
<keyword evidence="12 16" id="KW-0238">DNA-binding</keyword>
<keyword evidence="6 16" id="KW-0235">DNA replication</keyword>
<dbReference type="Gene3D" id="1.10.150.20">
    <property type="entry name" value="5' to 3' exonuclease, C-terminal subdomain"/>
    <property type="match status" value="2"/>
</dbReference>
<keyword evidence="10" id="KW-0269">Exonuclease</keyword>
<keyword evidence="21" id="KW-1185">Reference proteome</keyword>
<evidence type="ECO:0000256" key="10">
    <source>
        <dbReference type="ARBA" id="ARBA00022839"/>
    </source>
</evidence>
<reference evidence="20 21" key="2">
    <citation type="submission" date="2023-06" db="EMBL/GenBank/DDBJ databases">
        <title>The Gram-positive Non-spore-bearing Anaerobic Bacilli of Human Feces.</title>
        <authorList>
            <person name="Eggerth A.H."/>
        </authorList>
    </citation>
    <scope>NUCLEOTIDE SEQUENCE [LARGE SCALE GENOMIC DNA]</scope>
    <source>
        <strain evidence="20 21">CBA3108</strain>
    </source>
</reference>
<reference evidence="20 21" key="1">
    <citation type="submission" date="2023-01" db="EMBL/GenBank/DDBJ databases">
        <authorList>
            <person name="Lee S.H."/>
            <person name="Jung H.S."/>
            <person name="Yun J.U."/>
        </authorList>
    </citation>
    <scope>NUCLEOTIDE SEQUENCE [LARGE SCALE GENOMIC DNA]</scope>
    <source>
        <strain evidence="20 21">CBA3108</strain>
    </source>
</reference>
<protein>
    <recommendedName>
        <fullName evidence="3 15">DNA polymerase I</fullName>
        <ecNumber evidence="2 15">2.7.7.7</ecNumber>
    </recommendedName>
</protein>
<evidence type="ECO:0000256" key="2">
    <source>
        <dbReference type="ARBA" id="ARBA00012417"/>
    </source>
</evidence>
<dbReference type="InterPro" id="IPR012337">
    <property type="entry name" value="RNaseH-like_sf"/>
</dbReference>
<dbReference type="SUPFAM" id="SSF53098">
    <property type="entry name" value="Ribonuclease H-like"/>
    <property type="match status" value="1"/>
</dbReference>
<keyword evidence="8 16" id="KW-0227">DNA damage</keyword>
<dbReference type="InterPro" id="IPR001098">
    <property type="entry name" value="DNA-dir_DNA_pol_A_palm_dom"/>
</dbReference>
<accession>A0ABY7QZX0</accession>
<dbReference type="InterPro" id="IPR029060">
    <property type="entry name" value="PIN-like_dom_sf"/>
</dbReference>
<dbReference type="PANTHER" id="PTHR10133:SF27">
    <property type="entry name" value="DNA POLYMERASE NU"/>
    <property type="match status" value="1"/>
</dbReference>
<evidence type="ECO:0000256" key="7">
    <source>
        <dbReference type="ARBA" id="ARBA00022722"/>
    </source>
</evidence>
<evidence type="ECO:0000256" key="16">
    <source>
        <dbReference type="RuleBase" id="RU004460"/>
    </source>
</evidence>
<evidence type="ECO:0000256" key="14">
    <source>
        <dbReference type="ARBA" id="ARBA00049244"/>
    </source>
</evidence>
<dbReference type="CDD" id="cd09859">
    <property type="entry name" value="PIN_53EXO"/>
    <property type="match status" value="1"/>
</dbReference>
<dbReference type="Gene3D" id="3.30.420.10">
    <property type="entry name" value="Ribonuclease H-like superfamily/Ribonuclease H"/>
    <property type="match status" value="1"/>
</dbReference>
<dbReference type="InterPro" id="IPR020046">
    <property type="entry name" value="5-3_exonucl_a-hlix_arch_N"/>
</dbReference>
<dbReference type="InterPro" id="IPR002421">
    <property type="entry name" value="5-3_exonuclease"/>
</dbReference>
<dbReference type="Proteomes" id="UP001212097">
    <property type="component" value="Chromosome"/>
</dbReference>
<dbReference type="SUPFAM" id="SSF56672">
    <property type="entry name" value="DNA/RNA polymerases"/>
    <property type="match status" value="1"/>
</dbReference>
<dbReference type="InterPro" id="IPR002562">
    <property type="entry name" value="3'-5'_exonuclease_dom"/>
</dbReference>
<dbReference type="CDD" id="cd09898">
    <property type="entry name" value="H3TH_53EXO"/>
    <property type="match status" value="1"/>
</dbReference>
<evidence type="ECO:0000313" key="20">
    <source>
        <dbReference type="EMBL" id="WCC80590.1"/>
    </source>
</evidence>
<evidence type="ECO:0000256" key="5">
    <source>
        <dbReference type="ARBA" id="ARBA00022695"/>
    </source>
</evidence>
<evidence type="ECO:0000313" key="21">
    <source>
        <dbReference type="Proteomes" id="UP001212097"/>
    </source>
</evidence>
<gene>
    <name evidence="16 20" type="primary">polA</name>
    <name evidence="20" type="ORF">O6R08_03580</name>
</gene>
<organism evidence="20 21">
    <name type="scientific">Cutibacterium equinum</name>
    <dbReference type="NCBI Taxonomy" id="3016342"/>
    <lineage>
        <taxon>Bacteria</taxon>
        <taxon>Bacillati</taxon>
        <taxon>Actinomycetota</taxon>
        <taxon>Actinomycetes</taxon>
        <taxon>Propionibacteriales</taxon>
        <taxon>Propionibacteriaceae</taxon>
        <taxon>Cutibacterium</taxon>
    </lineage>
</organism>
<comment type="catalytic activity">
    <reaction evidence="14 16">
        <text>DNA(n) + a 2'-deoxyribonucleoside 5'-triphosphate = DNA(n+1) + diphosphate</text>
        <dbReference type="Rhea" id="RHEA:22508"/>
        <dbReference type="Rhea" id="RHEA-COMP:17339"/>
        <dbReference type="Rhea" id="RHEA-COMP:17340"/>
        <dbReference type="ChEBI" id="CHEBI:33019"/>
        <dbReference type="ChEBI" id="CHEBI:61560"/>
        <dbReference type="ChEBI" id="CHEBI:173112"/>
        <dbReference type="EC" id="2.7.7.7"/>
    </reaction>
</comment>
<evidence type="ECO:0000256" key="1">
    <source>
        <dbReference type="ARBA" id="ARBA00007705"/>
    </source>
</evidence>
<dbReference type="SMART" id="SM00475">
    <property type="entry name" value="53EXOc"/>
    <property type="match status" value="1"/>
</dbReference>
<keyword evidence="13 16" id="KW-0234">DNA repair</keyword>
<dbReference type="Gene3D" id="3.40.50.1010">
    <property type="entry name" value="5'-nuclease"/>
    <property type="match status" value="1"/>
</dbReference>
<keyword evidence="9" id="KW-0378">Hydrolase</keyword>
<evidence type="ECO:0000259" key="18">
    <source>
        <dbReference type="SMART" id="SM00475"/>
    </source>
</evidence>
<dbReference type="RefSeq" id="WP_271418770.1">
    <property type="nucleotide sequence ID" value="NZ_CP115668.1"/>
</dbReference>
<feature type="domain" description="3'-5' exonuclease" evidence="17">
    <location>
        <begin position="312"/>
        <end position="481"/>
    </location>
</feature>
<dbReference type="InterPro" id="IPR002298">
    <property type="entry name" value="DNA_polymerase_A"/>
</dbReference>
<dbReference type="EC" id="2.7.7.7" evidence="2 15"/>